<evidence type="ECO:0000313" key="2">
    <source>
        <dbReference type="Proteomes" id="UP000219775"/>
    </source>
</evidence>
<protein>
    <submittedName>
        <fullName evidence="1">Uncharacterized protein</fullName>
    </submittedName>
</protein>
<name>A0A2B6R3H9_9BACI</name>
<evidence type="ECO:0000313" key="1">
    <source>
        <dbReference type="EMBL" id="PEM58185.1"/>
    </source>
</evidence>
<dbReference type="AlphaFoldDB" id="A0A2B6R3H9"/>
<organism evidence="1 2">
    <name type="scientific">Bacillus pseudomycoides</name>
    <dbReference type="NCBI Taxonomy" id="64104"/>
    <lineage>
        <taxon>Bacteria</taxon>
        <taxon>Bacillati</taxon>
        <taxon>Bacillota</taxon>
        <taxon>Bacilli</taxon>
        <taxon>Bacillales</taxon>
        <taxon>Bacillaceae</taxon>
        <taxon>Bacillus</taxon>
        <taxon>Bacillus cereus group</taxon>
    </lineage>
</organism>
<dbReference type="Proteomes" id="UP000219775">
    <property type="component" value="Unassembled WGS sequence"/>
</dbReference>
<reference evidence="1 2" key="1">
    <citation type="submission" date="2017-09" db="EMBL/GenBank/DDBJ databases">
        <title>Large-scale bioinformatics analysis of Bacillus genomes uncovers conserved roles of natural products in bacterial physiology.</title>
        <authorList>
            <consortium name="Agbiome Team Llc"/>
            <person name="Bleich R.M."/>
            <person name="Grubbs K.J."/>
            <person name="Santa Maria K.C."/>
            <person name="Allen S.E."/>
            <person name="Farag S."/>
            <person name="Shank E.A."/>
            <person name="Bowers A."/>
        </authorList>
    </citation>
    <scope>NUCLEOTIDE SEQUENCE [LARGE SCALE GENOMIC DNA]</scope>
    <source>
        <strain evidence="1 2">AFS009893</strain>
    </source>
</reference>
<dbReference type="EMBL" id="NUDP01000271">
    <property type="protein sequence ID" value="PEM58185.1"/>
    <property type="molecule type" value="Genomic_DNA"/>
</dbReference>
<comment type="caution">
    <text evidence="1">The sequence shown here is derived from an EMBL/GenBank/DDBJ whole genome shotgun (WGS) entry which is preliminary data.</text>
</comment>
<proteinExistence type="predicted"/>
<gene>
    <name evidence="1" type="ORF">CN613_28935</name>
</gene>
<accession>A0A2B6R3H9</accession>
<dbReference type="RefSeq" id="WP_097850320.1">
    <property type="nucleotide sequence ID" value="NZ_NUDP01000271.1"/>
</dbReference>
<sequence length="71" mass="8005">MKDELTTEQKAWFKQLAEHELEEARLMQSGLPYRDVKAIEDGRPTGNPPGAHESAPEPPGDFLDFIPDIGW</sequence>